<proteinExistence type="predicted"/>
<dbReference type="Proteomes" id="UP000007431">
    <property type="component" value="Unassembled WGS sequence"/>
</dbReference>
<organism evidence="2">
    <name type="scientific">Schizophyllum commune (strain H4-8 / FGSC 9210)</name>
    <name type="common">Split gill fungus</name>
    <dbReference type="NCBI Taxonomy" id="578458"/>
    <lineage>
        <taxon>Eukaryota</taxon>
        <taxon>Fungi</taxon>
        <taxon>Dikarya</taxon>
        <taxon>Basidiomycota</taxon>
        <taxon>Agaricomycotina</taxon>
        <taxon>Agaricomycetes</taxon>
        <taxon>Agaricomycetidae</taxon>
        <taxon>Agaricales</taxon>
        <taxon>Schizophyllaceae</taxon>
        <taxon>Schizophyllum</taxon>
    </lineage>
</organism>
<dbReference type="GeneID" id="9588761"/>
<accession>D8QAL6</accession>
<reference evidence="1 2" key="1">
    <citation type="journal article" date="2010" name="Nat. Biotechnol.">
        <title>Genome sequence of the model mushroom Schizophyllum commune.</title>
        <authorList>
            <person name="Ohm R.A."/>
            <person name="de Jong J.F."/>
            <person name="Lugones L.G."/>
            <person name="Aerts A."/>
            <person name="Kothe E."/>
            <person name="Stajich J.E."/>
            <person name="de Vries R.P."/>
            <person name="Record E."/>
            <person name="Levasseur A."/>
            <person name="Baker S.E."/>
            <person name="Bartholomew K.A."/>
            <person name="Coutinho P.M."/>
            <person name="Erdmann S."/>
            <person name="Fowler T.J."/>
            <person name="Gathman A.C."/>
            <person name="Lombard V."/>
            <person name="Henrissat B."/>
            <person name="Knabe N."/>
            <person name="Kuees U."/>
            <person name="Lilly W.W."/>
            <person name="Lindquist E."/>
            <person name="Lucas S."/>
            <person name="Magnuson J.K."/>
            <person name="Piumi F."/>
            <person name="Raudaskoski M."/>
            <person name="Salamov A."/>
            <person name="Schmutz J."/>
            <person name="Schwarze F.W.M.R."/>
            <person name="vanKuyk P.A."/>
            <person name="Horton J.S."/>
            <person name="Grigoriev I.V."/>
            <person name="Woesten H.A.B."/>
        </authorList>
    </citation>
    <scope>NUCLEOTIDE SEQUENCE [LARGE SCALE GENOMIC DNA]</scope>
    <source>
        <strain evidence="2">H4-8 / FGSC 9210</strain>
    </source>
</reference>
<dbReference type="RefSeq" id="XP_003030757.1">
    <property type="nucleotide sequence ID" value="XM_003030711.1"/>
</dbReference>
<dbReference type="AlphaFoldDB" id="D8QAL6"/>
<protein>
    <submittedName>
        <fullName evidence="1">Uncharacterized protein</fullName>
    </submittedName>
</protein>
<name>D8QAL6_SCHCM</name>
<feature type="non-terminal residue" evidence="1">
    <location>
        <position position="278"/>
    </location>
</feature>
<dbReference type="InParanoid" id="D8QAL6"/>
<dbReference type="HOGENOM" id="CLU_1001695_0_0_1"/>
<dbReference type="KEGG" id="scm:SCHCO_02679165"/>
<evidence type="ECO:0000313" key="2">
    <source>
        <dbReference type="Proteomes" id="UP000007431"/>
    </source>
</evidence>
<dbReference type="OrthoDB" id="2908698at2759"/>
<gene>
    <name evidence="1" type="ORF">SCHCODRAFT_110953</name>
</gene>
<dbReference type="EMBL" id="GL377308">
    <property type="protein sequence ID" value="EFI95854.1"/>
    <property type="molecule type" value="Genomic_DNA"/>
</dbReference>
<keyword evidence="2" id="KW-1185">Reference proteome</keyword>
<sequence>MASLGYQQLNKPLPQPPRIILFDEISVYVDLPDPVMQDFVDMPDLPPLGYVLNDIYVLVQNSEIINHYIDSQLRPIMEAYTPEHPVVQSYSAYIYWSARLFDNITAQFSKIFKLKDEKKLYWGRPEFKRSDRHLLHFMFSLNRVHHAIRAPLHTLVEHSHILTEPFTSDYRIREVLQELHAKIVDIDKKIFKWVSIAEEFALRRQIRMKEHEEEEARLHVEIPLSEEARKERKDKYHSETMNKLCANEMSVAHADSVEVLQQRLDQSKATRAMYKKHY</sequence>
<evidence type="ECO:0000313" key="1">
    <source>
        <dbReference type="EMBL" id="EFI95854.1"/>
    </source>
</evidence>
<dbReference type="VEuPathDB" id="FungiDB:SCHCODRAFT_02679165"/>